<organism evidence="2 3">
    <name type="scientific">Amycolatopsis coloradensis</name>
    <dbReference type="NCBI Taxonomy" id="76021"/>
    <lineage>
        <taxon>Bacteria</taxon>
        <taxon>Bacillati</taxon>
        <taxon>Actinomycetota</taxon>
        <taxon>Actinomycetes</taxon>
        <taxon>Pseudonocardiales</taxon>
        <taxon>Pseudonocardiaceae</taxon>
        <taxon>Amycolatopsis</taxon>
    </lineage>
</organism>
<evidence type="ECO:0008006" key="4">
    <source>
        <dbReference type="Google" id="ProtNLM"/>
    </source>
</evidence>
<dbReference type="EMBL" id="MQUQ01000001">
    <property type="protein sequence ID" value="OLZ57166.1"/>
    <property type="molecule type" value="Genomic_DNA"/>
</dbReference>
<evidence type="ECO:0000256" key="1">
    <source>
        <dbReference type="SAM" id="SignalP"/>
    </source>
</evidence>
<dbReference type="OrthoDB" id="3622043at2"/>
<gene>
    <name evidence="2" type="ORF">BS329_00285</name>
</gene>
<dbReference type="PROSITE" id="PS51257">
    <property type="entry name" value="PROKAR_LIPOPROTEIN"/>
    <property type="match status" value="1"/>
</dbReference>
<dbReference type="AlphaFoldDB" id="A0A1R0L3D4"/>
<dbReference type="Pfam" id="PF12079">
    <property type="entry name" value="DUF3558"/>
    <property type="match status" value="1"/>
</dbReference>
<proteinExistence type="predicted"/>
<keyword evidence="1" id="KW-0732">Signal</keyword>
<reference evidence="2 3" key="1">
    <citation type="submission" date="2016-01" db="EMBL/GenBank/DDBJ databases">
        <title>Amycolatopsis coloradensis genome sequencing and assembly.</title>
        <authorList>
            <person name="Mayilraj S."/>
        </authorList>
    </citation>
    <scope>NUCLEOTIDE SEQUENCE [LARGE SCALE GENOMIC DNA]</scope>
    <source>
        <strain evidence="2 3">DSM 44225</strain>
    </source>
</reference>
<dbReference type="STRING" id="76021.BS329_00285"/>
<evidence type="ECO:0000313" key="3">
    <source>
        <dbReference type="Proteomes" id="UP000187486"/>
    </source>
</evidence>
<dbReference type="InterPro" id="IPR024520">
    <property type="entry name" value="DUF3558"/>
</dbReference>
<feature type="chain" id="PRO_5039114735" description="DUF3558 domain-containing protein" evidence="1">
    <location>
        <begin position="23"/>
        <end position="191"/>
    </location>
</feature>
<dbReference type="RefSeq" id="WP_076154625.1">
    <property type="nucleotide sequence ID" value="NZ_JBEZVB010000033.1"/>
</dbReference>
<sequence length="191" mass="20397">MRRLAIVLLTLLVAGCGGTATGPPPGSPAAAPPIPVPLDGARFIADPCSAITVEQVESIGFTDGVRDTGGEARCVLAFGPIVRVQTSWLSPLRETLDTLYADHASGKDTGNRWEELMIKSYPVVVVWAEENITGRQDKGPLACRLALGLDEETLMYVGTNIDERAEAGPWQYDSCGAAKKVTEFVIDNLRA</sequence>
<keyword evidence="3" id="KW-1185">Reference proteome</keyword>
<dbReference type="Proteomes" id="UP000187486">
    <property type="component" value="Unassembled WGS sequence"/>
</dbReference>
<evidence type="ECO:0000313" key="2">
    <source>
        <dbReference type="EMBL" id="OLZ57166.1"/>
    </source>
</evidence>
<name>A0A1R0L3D4_9PSEU</name>
<protein>
    <recommendedName>
        <fullName evidence="4">DUF3558 domain-containing protein</fullName>
    </recommendedName>
</protein>
<accession>A0A1R0L3D4</accession>
<comment type="caution">
    <text evidence="2">The sequence shown here is derived from an EMBL/GenBank/DDBJ whole genome shotgun (WGS) entry which is preliminary data.</text>
</comment>
<feature type="signal peptide" evidence="1">
    <location>
        <begin position="1"/>
        <end position="22"/>
    </location>
</feature>